<dbReference type="PANTHER" id="PTHR43250">
    <property type="entry name" value="EXODEOXYRIBONUCLEASE III"/>
    <property type="match status" value="1"/>
</dbReference>
<dbReference type="EC" id="3.1.11.2" evidence="9"/>
<dbReference type="NCBIfam" id="TIGR00633">
    <property type="entry name" value="xth"/>
    <property type="match status" value="1"/>
</dbReference>
<feature type="active site" description="Proton acceptor" evidence="5">
    <location>
        <position position="255"/>
    </location>
</feature>
<dbReference type="GO" id="GO:0008311">
    <property type="term" value="F:double-stranded DNA 3'-5' DNA exonuclease activity"/>
    <property type="evidence" value="ECO:0007669"/>
    <property type="project" value="UniProtKB-EC"/>
</dbReference>
<dbReference type="CDD" id="cd09086">
    <property type="entry name" value="ExoIII-like_AP-endo"/>
    <property type="match status" value="1"/>
</dbReference>
<proteinExistence type="inferred from homology"/>
<dbReference type="GO" id="GO:0006281">
    <property type="term" value="P:DNA repair"/>
    <property type="evidence" value="ECO:0007669"/>
    <property type="project" value="InterPro"/>
</dbReference>
<dbReference type="EMBL" id="JNAM01000010">
    <property type="protein sequence ID" value="KGF97430.1"/>
    <property type="molecule type" value="Genomic_DNA"/>
</dbReference>
<evidence type="ECO:0000256" key="4">
    <source>
        <dbReference type="ARBA" id="ARBA00022842"/>
    </source>
</evidence>
<feature type="site" description="Important for catalytic activity" evidence="7">
    <location>
        <position position="225"/>
    </location>
</feature>
<dbReference type="InterPro" id="IPR004808">
    <property type="entry name" value="AP_endonuc_1"/>
</dbReference>
<dbReference type="InterPro" id="IPR037493">
    <property type="entry name" value="ExoIII-like"/>
</dbReference>
<name>A0A0A2A763_PROMR</name>
<comment type="cofactor">
    <cofactor evidence="6">
        <name>Mg(2+)</name>
        <dbReference type="ChEBI" id="CHEBI:18420"/>
    </cofactor>
    <cofactor evidence="6">
        <name>Mn(2+)</name>
        <dbReference type="ChEBI" id="CHEBI:29035"/>
    </cofactor>
    <text evidence="6">Probably binds two magnesium or manganese ions per subunit.</text>
</comment>
<keyword evidence="3 9" id="KW-0378">Hydrolase</keyword>
<sequence>MLIATWNVNSIRTRLSQIIDWINQVNPDILCLQETKVMDDSFPADPFEKLGYSVEVSGQKSYNGVAIISKIKAENVKKGFYGCTEFDQNIEIFQDQKRFISADIKGLKIINVYVPNGSSLESSKFEYKINWLNCLASFLDEQEKKGDLICLMGDFNVAPSNLDIHDPNKYEGGIMASEIERNALNNVLKERLIDSFRIFEKNTGHWSWWDYRNNAYELNKGWRIDHIYISKELSSKLKSCVIDSSPRENLRPSDHAPVMIDLNLNEINVDFFDDEENFFEI</sequence>
<dbReference type="InterPro" id="IPR036691">
    <property type="entry name" value="Endo/exonu/phosph_ase_sf"/>
</dbReference>
<reference evidence="10" key="1">
    <citation type="journal article" date="2014" name="Sci. Data">
        <title>Genomes of diverse isolates of the marine cyanobacterium Prochlorococcus.</title>
        <authorList>
            <person name="Biller S."/>
            <person name="Berube P."/>
            <person name="Thompson J."/>
            <person name="Kelly L."/>
            <person name="Roggensack S."/>
            <person name="Awad L."/>
            <person name="Roache-Johnson K."/>
            <person name="Ding H."/>
            <person name="Giovannoni S.J."/>
            <person name="Moore L.R."/>
            <person name="Chisholm S.W."/>
        </authorList>
    </citation>
    <scope>NUCLEOTIDE SEQUENCE [LARGE SCALE GENOMIC DNA]</scope>
    <source>
        <strain evidence="10">MIT 9302</strain>
    </source>
</reference>
<evidence type="ECO:0000256" key="6">
    <source>
        <dbReference type="PIRSR" id="PIRSR604808-2"/>
    </source>
</evidence>
<feature type="binding site" evidence="6">
    <location>
        <position position="7"/>
    </location>
    <ligand>
        <name>Mg(2+)</name>
        <dbReference type="ChEBI" id="CHEBI:18420"/>
        <label>1</label>
    </ligand>
</feature>
<feature type="binding site" evidence="6">
    <location>
        <position position="34"/>
    </location>
    <ligand>
        <name>Mg(2+)</name>
        <dbReference type="ChEBI" id="CHEBI:18420"/>
        <label>1</label>
    </ligand>
</feature>
<dbReference type="eggNOG" id="COG0708">
    <property type="taxonomic scope" value="Bacteria"/>
</dbReference>
<dbReference type="GO" id="GO:0046872">
    <property type="term" value="F:metal ion binding"/>
    <property type="evidence" value="ECO:0007669"/>
    <property type="project" value="UniProtKB-KW"/>
</dbReference>
<feature type="active site" description="Proton donor/acceptor" evidence="5">
    <location>
        <position position="154"/>
    </location>
</feature>
<dbReference type="NCBIfam" id="TIGR00195">
    <property type="entry name" value="exoDNase_III"/>
    <property type="match status" value="1"/>
</dbReference>
<evidence type="ECO:0000259" key="8">
    <source>
        <dbReference type="Pfam" id="PF03372"/>
    </source>
</evidence>
<evidence type="ECO:0000256" key="7">
    <source>
        <dbReference type="PIRSR" id="PIRSR604808-3"/>
    </source>
</evidence>
<dbReference type="RefSeq" id="WP_032526782.1">
    <property type="nucleotide sequence ID" value="NZ_CP138951.1"/>
</dbReference>
<feature type="binding site" evidence="6">
    <location>
        <position position="255"/>
    </location>
    <ligand>
        <name>Mg(2+)</name>
        <dbReference type="ChEBI" id="CHEBI:18420"/>
        <label>1</label>
    </ligand>
</feature>
<keyword evidence="6" id="KW-0464">Manganese</keyword>
<feature type="binding site" evidence="6">
    <location>
        <position position="254"/>
    </location>
    <ligand>
        <name>Mg(2+)</name>
        <dbReference type="ChEBI" id="CHEBI:18420"/>
        <label>1</label>
    </ligand>
</feature>
<dbReference type="STRING" id="74545.EU96_1142"/>
<feature type="domain" description="Endonuclease/exonuclease/phosphatase" evidence="8">
    <location>
        <begin position="4"/>
        <end position="255"/>
    </location>
</feature>
<evidence type="ECO:0000256" key="3">
    <source>
        <dbReference type="ARBA" id="ARBA00022801"/>
    </source>
</evidence>
<dbReference type="Proteomes" id="UP000030445">
    <property type="component" value="Unassembled WGS sequence"/>
</dbReference>
<dbReference type="GO" id="GO:0003677">
    <property type="term" value="F:DNA binding"/>
    <property type="evidence" value="ECO:0007669"/>
    <property type="project" value="InterPro"/>
</dbReference>
<dbReference type="AlphaFoldDB" id="A0A0A2A763"/>
<dbReference type="Pfam" id="PF03372">
    <property type="entry name" value="Exo_endo_phos"/>
    <property type="match status" value="1"/>
</dbReference>
<dbReference type="Gene3D" id="3.60.10.10">
    <property type="entry name" value="Endonuclease/exonuclease/phosphatase"/>
    <property type="match status" value="1"/>
</dbReference>
<feature type="site" description="Transition state stabilizer" evidence="7">
    <location>
        <position position="156"/>
    </location>
</feature>
<dbReference type="PROSITE" id="PS00726">
    <property type="entry name" value="AP_NUCLEASE_F1_1"/>
    <property type="match status" value="1"/>
</dbReference>
<evidence type="ECO:0000256" key="1">
    <source>
        <dbReference type="ARBA" id="ARBA00007092"/>
    </source>
</evidence>
<dbReference type="GO" id="GO:0004519">
    <property type="term" value="F:endonuclease activity"/>
    <property type="evidence" value="ECO:0007669"/>
    <property type="project" value="InterPro"/>
</dbReference>
<evidence type="ECO:0000313" key="9">
    <source>
        <dbReference type="EMBL" id="KGF97430.1"/>
    </source>
</evidence>
<evidence type="ECO:0000313" key="10">
    <source>
        <dbReference type="Proteomes" id="UP000030445"/>
    </source>
</evidence>
<gene>
    <name evidence="9" type="ORF">EU96_1142</name>
</gene>
<dbReference type="PANTHER" id="PTHR43250:SF2">
    <property type="entry name" value="EXODEOXYRIBONUCLEASE III"/>
    <property type="match status" value="1"/>
</dbReference>
<feature type="binding site" evidence="6">
    <location>
        <position position="156"/>
    </location>
    <ligand>
        <name>Mg(2+)</name>
        <dbReference type="ChEBI" id="CHEBI:18420"/>
        <label>1</label>
    </ligand>
</feature>
<dbReference type="PROSITE" id="PS51435">
    <property type="entry name" value="AP_NUCLEASE_F1_4"/>
    <property type="match status" value="1"/>
</dbReference>
<organism evidence="9 10">
    <name type="scientific">Prochlorococcus marinus str. MIT 9302</name>
    <dbReference type="NCBI Taxonomy" id="74545"/>
    <lineage>
        <taxon>Bacteria</taxon>
        <taxon>Bacillati</taxon>
        <taxon>Cyanobacteriota</taxon>
        <taxon>Cyanophyceae</taxon>
        <taxon>Synechococcales</taxon>
        <taxon>Prochlorococcaceae</taxon>
        <taxon>Prochlorococcus</taxon>
    </lineage>
</organism>
<keyword evidence="2 6" id="KW-0479">Metal-binding</keyword>
<feature type="site" description="Interaction with DNA substrate" evidence="7">
    <location>
        <position position="255"/>
    </location>
</feature>
<feature type="active site" evidence="5">
    <location>
        <position position="113"/>
    </location>
</feature>
<dbReference type="SUPFAM" id="SSF56219">
    <property type="entry name" value="DNase I-like"/>
    <property type="match status" value="1"/>
</dbReference>
<dbReference type="OrthoDB" id="9803914at2"/>
<evidence type="ECO:0000256" key="5">
    <source>
        <dbReference type="PIRSR" id="PIRSR604808-1"/>
    </source>
</evidence>
<evidence type="ECO:0000256" key="2">
    <source>
        <dbReference type="ARBA" id="ARBA00022723"/>
    </source>
</evidence>
<comment type="caution">
    <text evidence="9">The sequence shown here is derived from an EMBL/GenBank/DDBJ whole genome shotgun (WGS) entry which is preliminary data.</text>
</comment>
<accession>A0A0A2A763</accession>
<feature type="binding site" evidence="6">
    <location>
        <position position="154"/>
    </location>
    <ligand>
        <name>Mg(2+)</name>
        <dbReference type="ChEBI" id="CHEBI:18420"/>
        <label>1</label>
    </ligand>
</feature>
<keyword evidence="4 6" id="KW-0460">Magnesium</keyword>
<protein>
    <submittedName>
        <fullName evidence="9">Exodeoxyribonuclease III</fullName>
        <ecNumber evidence="9">3.1.11.2</ecNumber>
    </submittedName>
</protein>
<dbReference type="InterPro" id="IPR005135">
    <property type="entry name" value="Endo/exonuclease/phosphatase"/>
</dbReference>
<comment type="similarity">
    <text evidence="1">Belongs to the DNA repair enzymes AP/ExoA family.</text>
</comment>
<dbReference type="InterPro" id="IPR020847">
    <property type="entry name" value="AP_endonuclease_F1_BS"/>
</dbReference>